<dbReference type="InterPro" id="IPR000304">
    <property type="entry name" value="Pyrroline-COOH_reductase"/>
</dbReference>
<comment type="function">
    <text evidence="4">Catalyzes the reduction of 1-pyrroline-5-carboxylate (PCA) to L-proline.</text>
</comment>
<dbReference type="GO" id="GO:0005737">
    <property type="term" value="C:cytoplasm"/>
    <property type="evidence" value="ECO:0007669"/>
    <property type="project" value="UniProtKB-SubCell"/>
</dbReference>
<dbReference type="SUPFAM" id="SSF51735">
    <property type="entry name" value="NAD(P)-binding Rossmann-fold domains"/>
    <property type="match status" value="1"/>
</dbReference>
<reference evidence="10" key="2">
    <citation type="submission" date="2011-01" db="EMBL/GenBank/DDBJ databases">
        <title>The complete genome of Deinococcus maricopensis DSM 21211.</title>
        <authorList>
            <consortium name="US DOE Joint Genome Institute (JGI-PGF)"/>
            <person name="Lucas S."/>
            <person name="Copeland A."/>
            <person name="Lapidus A."/>
            <person name="Goodwin L."/>
            <person name="Pitluck S."/>
            <person name="Kyrpides N."/>
            <person name="Mavromatis K."/>
            <person name="Pagani I."/>
            <person name="Ivanova N."/>
            <person name="Ovchinnikova G."/>
            <person name="Zeytun A."/>
            <person name="Detter J.C."/>
            <person name="Han C."/>
            <person name="Land M."/>
            <person name="Hauser L."/>
            <person name="Markowitz V."/>
            <person name="Cheng J.-F."/>
            <person name="Hugenholtz P."/>
            <person name="Woyke T."/>
            <person name="Wu D."/>
            <person name="Pukall R."/>
            <person name="Gehrich-Schroeter G."/>
            <person name="Brambilla E."/>
            <person name="Klenk H.-P."/>
            <person name="Eisen J.A."/>
        </authorList>
    </citation>
    <scope>NUCLEOTIDE SEQUENCE [LARGE SCALE GENOMIC DNA]</scope>
    <source>
        <strain evidence="10">DSM 21211 / LMG 22137 / NRRL B-23946 / LB-34</strain>
    </source>
</reference>
<dbReference type="eggNOG" id="COG0345">
    <property type="taxonomic scope" value="Bacteria"/>
</dbReference>
<dbReference type="PROSITE" id="PS00521">
    <property type="entry name" value="P5CR"/>
    <property type="match status" value="1"/>
</dbReference>
<keyword evidence="4" id="KW-0963">Cytoplasm</keyword>
<comment type="pathway">
    <text evidence="4 6">Amino-acid biosynthesis; L-proline biosynthesis; L-proline from L-glutamate 5-semialdehyde: step 1/1.</text>
</comment>
<keyword evidence="4 6" id="KW-0028">Amino-acid biosynthesis</keyword>
<accession>E8UB33</accession>
<protein>
    <recommendedName>
        <fullName evidence="4 5">Pyrroline-5-carboxylate reductase</fullName>
        <shortName evidence="4">P5C reductase</shortName>
        <shortName evidence="4">P5CR</shortName>
        <ecNumber evidence="4 5">1.5.1.2</ecNumber>
    </recommendedName>
    <alternativeName>
        <fullName evidence="4">PCA reductase</fullName>
    </alternativeName>
</protein>
<dbReference type="InterPro" id="IPR008927">
    <property type="entry name" value="6-PGluconate_DH-like_C_sf"/>
</dbReference>
<dbReference type="UniPathway" id="UPA00098">
    <property type="reaction ID" value="UER00361"/>
</dbReference>
<evidence type="ECO:0000313" key="9">
    <source>
        <dbReference type="EMBL" id="ADV68272.1"/>
    </source>
</evidence>
<dbReference type="Pfam" id="PF03807">
    <property type="entry name" value="F420_oxidored"/>
    <property type="match status" value="1"/>
</dbReference>
<evidence type="ECO:0000256" key="5">
    <source>
        <dbReference type="NCBIfam" id="TIGR00112"/>
    </source>
</evidence>
<dbReference type="KEGG" id="dmr:Deima_2639"/>
<evidence type="ECO:0000256" key="4">
    <source>
        <dbReference type="HAMAP-Rule" id="MF_01925"/>
    </source>
</evidence>
<dbReference type="InterPro" id="IPR028939">
    <property type="entry name" value="P5C_Rdtase_cat_N"/>
</dbReference>
<comment type="catalytic activity">
    <reaction evidence="4 6">
        <text>L-proline + NADP(+) = (S)-1-pyrroline-5-carboxylate + NADPH + 2 H(+)</text>
        <dbReference type="Rhea" id="RHEA:14109"/>
        <dbReference type="ChEBI" id="CHEBI:15378"/>
        <dbReference type="ChEBI" id="CHEBI:17388"/>
        <dbReference type="ChEBI" id="CHEBI:57783"/>
        <dbReference type="ChEBI" id="CHEBI:58349"/>
        <dbReference type="ChEBI" id="CHEBI:60039"/>
        <dbReference type="EC" id="1.5.1.2"/>
    </reaction>
</comment>
<dbReference type="PIRSF" id="PIRSF000193">
    <property type="entry name" value="Pyrrol-5-carb_rd"/>
    <property type="match status" value="1"/>
</dbReference>
<dbReference type="GO" id="GO:0004735">
    <property type="term" value="F:pyrroline-5-carboxylate reductase activity"/>
    <property type="evidence" value="ECO:0007669"/>
    <property type="project" value="UniProtKB-UniRule"/>
</dbReference>
<reference evidence="9 10" key="1">
    <citation type="journal article" date="2011" name="Stand. Genomic Sci.">
        <title>Complete genome sequence of Deinococcus maricopensis type strain (LB-34).</title>
        <authorList>
            <person name="Pukall R."/>
            <person name="Zeytun A."/>
            <person name="Lucas S."/>
            <person name="Lapidus A."/>
            <person name="Hammon N."/>
            <person name="Deshpande S."/>
            <person name="Nolan M."/>
            <person name="Cheng J.F."/>
            <person name="Pitluck S."/>
            <person name="Liolios K."/>
            <person name="Pagani I."/>
            <person name="Mikhailova N."/>
            <person name="Ivanova N."/>
            <person name="Mavromatis K."/>
            <person name="Pati A."/>
            <person name="Tapia R."/>
            <person name="Han C."/>
            <person name="Goodwin L."/>
            <person name="Chen A."/>
            <person name="Palaniappan K."/>
            <person name="Land M."/>
            <person name="Hauser L."/>
            <person name="Chang Y.J."/>
            <person name="Jeffries C.D."/>
            <person name="Brambilla E.M."/>
            <person name="Rohde M."/>
            <person name="Goker M."/>
            <person name="Detter J.C."/>
            <person name="Woyke T."/>
            <person name="Bristow J."/>
            <person name="Eisen J.A."/>
            <person name="Markowitz V."/>
            <person name="Hugenholtz P."/>
            <person name="Kyrpides N.C."/>
            <person name="Klenk H.P."/>
        </authorList>
    </citation>
    <scope>NUCLEOTIDE SEQUENCE [LARGE SCALE GENOMIC DNA]</scope>
    <source>
        <strain evidence="10">DSM 21211 / LMG 22137 / NRRL B-23946 / LB-34</strain>
    </source>
</reference>
<dbReference type="FunFam" id="1.10.3730.10:FF:000001">
    <property type="entry name" value="Pyrroline-5-carboxylate reductase"/>
    <property type="match status" value="1"/>
</dbReference>
<dbReference type="GO" id="GO:0055129">
    <property type="term" value="P:L-proline biosynthetic process"/>
    <property type="evidence" value="ECO:0007669"/>
    <property type="project" value="UniProtKB-UniRule"/>
</dbReference>
<dbReference type="Proteomes" id="UP000008635">
    <property type="component" value="Chromosome"/>
</dbReference>
<keyword evidence="4 6" id="KW-0641">Proline biosynthesis</keyword>
<dbReference type="InterPro" id="IPR036291">
    <property type="entry name" value="NAD(P)-bd_dom_sf"/>
</dbReference>
<keyword evidence="2 4" id="KW-0521">NADP</keyword>
<feature type="domain" description="Pyrroline-5-carboxylate reductase dimerisation" evidence="8">
    <location>
        <begin position="155"/>
        <end position="258"/>
    </location>
</feature>
<comment type="catalytic activity">
    <reaction evidence="4">
        <text>L-proline + NAD(+) = (S)-1-pyrroline-5-carboxylate + NADH + 2 H(+)</text>
        <dbReference type="Rhea" id="RHEA:14105"/>
        <dbReference type="ChEBI" id="CHEBI:15378"/>
        <dbReference type="ChEBI" id="CHEBI:17388"/>
        <dbReference type="ChEBI" id="CHEBI:57540"/>
        <dbReference type="ChEBI" id="CHEBI:57945"/>
        <dbReference type="ChEBI" id="CHEBI:60039"/>
        <dbReference type="EC" id="1.5.1.2"/>
    </reaction>
</comment>
<dbReference type="EC" id="1.5.1.2" evidence="4 5"/>
<dbReference type="EMBL" id="CP002454">
    <property type="protein sequence ID" value="ADV68272.1"/>
    <property type="molecule type" value="Genomic_DNA"/>
</dbReference>
<dbReference type="STRING" id="709986.Deima_2639"/>
<dbReference type="PANTHER" id="PTHR11645:SF0">
    <property type="entry name" value="PYRROLINE-5-CARBOXYLATE REDUCTASE 3"/>
    <property type="match status" value="1"/>
</dbReference>
<evidence type="ECO:0000256" key="6">
    <source>
        <dbReference type="RuleBase" id="RU003903"/>
    </source>
</evidence>
<dbReference type="Gene3D" id="3.40.50.720">
    <property type="entry name" value="NAD(P)-binding Rossmann-like Domain"/>
    <property type="match status" value="1"/>
</dbReference>
<evidence type="ECO:0000259" key="7">
    <source>
        <dbReference type="Pfam" id="PF03807"/>
    </source>
</evidence>
<evidence type="ECO:0000313" key="10">
    <source>
        <dbReference type="Proteomes" id="UP000008635"/>
    </source>
</evidence>
<evidence type="ECO:0000256" key="1">
    <source>
        <dbReference type="ARBA" id="ARBA00005525"/>
    </source>
</evidence>
<dbReference type="OrthoDB" id="9805754at2"/>
<dbReference type="InterPro" id="IPR053790">
    <property type="entry name" value="P5CR-like_CS"/>
</dbReference>
<dbReference type="NCBIfam" id="TIGR00112">
    <property type="entry name" value="proC"/>
    <property type="match status" value="1"/>
</dbReference>
<organism evidence="9 10">
    <name type="scientific">Deinococcus maricopensis (strain DSM 21211 / LMG 22137 / NRRL B-23946 / LB-34)</name>
    <dbReference type="NCBI Taxonomy" id="709986"/>
    <lineage>
        <taxon>Bacteria</taxon>
        <taxon>Thermotogati</taxon>
        <taxon>Deinococcota</taxon>
        <taxon>Deinococci</taxon>
        <taxon>Deinococcales</taxon>
        <taxon>Deinococcaceae</taxon>
        <taxon>Deinococcus</taxon>
    </lineage>
</organism>
<dbReference type="SUPFAM" id="SSF48179">
    <property type="entry name" value="6-phosphogluconate dehydrogenase C-terminal domain-like"/>
    <property type="match status" value="1"/>
</dbReference>
<dbReference type="HAMAP" id="MF_01925">
    <property type="entry name" value="P5C_reductase"/>
    <property type="match status" value="1"/>
</dbReference>
<comment type="subcellular location">
    <subcellularLocation>
        <location evidence="4">Cytoplasm</location>
    </subcellularLocation>
</comment>
<dbReference type="AlphaFoldDB" id="E8UB33"/>
<dbReference type="HOGENOM" id="CLU_042344_4_1_0"/>
<sequence precursor="true">MKLAIVGVGKLGLALLEGLVRRGVLAPEEIGLLDANTVRAAEIAAQFGARTLSESEVSRAARVVVSVQPRVFPQLIEWLAQPNTGYISTMAGVSVTTLTRRLGTKRVVRVMPNLAATIGRAQTAITGPKEASDAGDLEFARMLFSAVGDTYELPEHLFNAFTGMSASGPAYAAIVAEALADGGVRMGLPRPLAQELAAKLLASSGELLLERAHPGMLKDEVASPGGTTIAGVEALERAGVRGGLIDAVVAATRRATELGKDQE</sequence>
<keyword evidence="10" id="KW-1185">Reference proteome</keyword>
<dbReference type="Gene3D" id="1.10.3730.10">
    <property type="entry name" value="ProC C-terminal domain-like"/>
    <property type="match status" value="1"/>
</dbReference>
<dbReference type="PANTHER" id="PTHR11645">
    <property type="entry name" value="PYRROLINE-5-CARBOXYLATE REDUCTASE"/>
    <property type="match status" value="1"/>
</dbReference>
<dbReference type="RefSeq" id="WP_013557776.1">
    <property type="nucleotide sequence ID" value="NC_014958.1"/>
</dbReference>
<name>E8UB33_DEIML</name>
<comment type="similarity">
    <text evidence="1 4 6">Belongs to the pyrroline-5-carboxylate reductase family.</text>
</comment>
<feature type="domain" description="Pyrroline-5-carboxylate reductase catalytic N-terminal" evidence="7">
    <location>
        <begin position="2"/>
        <end position="92"/>
    </location>
</feature>
<dbReference type="Pfam" id="PF14748">
    <property type="entry name" value="P5CR_dimer"/>
    <property type="match status" value="1"/>
</dbReference>
<proteinExistence type="inferred from homology"/>
<dbReference type="InterPro" id="IPR029036">
    <property type="entry name" value="P5CR_dimer"/>
</dbReference>
<evidence type="ECO:0000259" key="8">
    <source>
        <dbReference type="Pfam" id="PF14748"/>
    </source>
</evidence>
<gene>
    <name evidence="4" type="primary">proC</name>
    <name evidence="9" type="ordered locus">Deima_2639</name>
</gene>
<keyword evidence="3 4" id="KW-0560">Oxidoreductase</keyword>
<evidence type="ECO:0000256" key="3">
    <source>
        <dbReference type="ARBA" id="ARBA00023002"/>
    </source>
</evidence>
<evidence type="ECO:0000256" key="2">
    <source>
        <dbReference type="ARBA" id="ARBA00022857"/>
    </source>
</evidence>